<evidence type="ECO:0000256" key="4">
    <source>
        <dbReference type="ARBA" id="ARBA00023242"/>
    </source>
</evidence>
<dbReference type="InterPro" id="IPR021858">
    <property type="entry name" value="Fun_TF"/>
</dbReference>
<dbReference type="SUPFAM" id="SSF57701">
    <property type="entry name" value="Zn2/Cys6 DNA-binding domain"/>
    <property type="match status" value="1"/>
</dbReference>
<evidence type="ECO:0000259" key="6">
    <source>
        <dbReference type="PROSITE" id="PS50048"/>
    </source>
</evidence>
<name>A0ABR4LSP7_9EURO</name>
<dbReference type="RefSeq" id="XP_070886128.1">
    <property type="nucleotide sequence ID" value="XM_071029101.1"/>
</dbReference>
<organism evidence="7 8">
    <name type="scientific">Aspergillus lucknowensis</name>
    <dbReference type="NCBI Taxonomy" id="176173"/>
    <lineage>
        <taxon>Eukaryota</taxon>
        <taxon>Fungi</taxon>
        <taxon>Dikarya</taxon>
        <taxon>Ascomycota</taxon>
        <taxon>Pezizomycotina</taxon>
        <taxon>Eurotiomycetes</taxon>
        <taxon>Eurotiomycetidae</taxon>
        <taxon>Eurotiales</taxon>
        <taxon>Aspergillaceae</taxon>
        <taxon>Aspergillus</taxon>
        <taxon>Aspergillus subgen. Nidulantes</taxon>
    </lineage>
</organism>
<dbReference type="EMBL" id="JBFXLQ010000020">
    <property type="protein sequence ID" value="KAL2867149.1"/>
    <property type="molecule type" value="Genomic_DNA"/>
</dbReference>
<gene>
    <name evidence="7" type="ORF">BJX67DRAFT_353196</name>
</gene>
<accession>A0ABR4LSP7</accession>
<dbReference type="PROSITE" id="PS50048">
    <property type="entry name" value="ZN2_CY6_FUNGAL_2"/>
    <property type="match status" value="1"/>
</dbReference>
<protein>
    <recommendedName>
        <fullName evidence="6">Zn(2)-C6 fungal-type domain-containing protein</fullName>
    </recommendedName>
</protein>
<evidence type="ECO:0000256" key="1">
    <source>
        <dbReference type="ARBA" id="ARBA00023015"/>
    </source>
</evidence>
<reference evidence="7 8" key="1">
    <citation type="submission" date="2024-07" db="EMBL/GenBank/DDBJ databases">
        <title>Section-level genome sequencing and comparative genomics of Aspergillus sections Usti and Cavernicolus.</title>
        <authorList>
            <consortium name="Lawrence Berkeley National Laboratory"/>
            <person name="Nybo J.L."/>
            <person name="Vesth T.C."/>
            <person name="Theobald S."/>
            <person name="Frisvad J.C."/>
            <person name="Larsen T.O."/>
            <person name="Kjaerboelling I."/>
            <person name="Rothschild-Mancinelli K."/>
            <person name="Lyhne E.K."/>
            <person name="Kogle M.E."/>
            <person name="Barry K."/>
            <person name="Clum A."/>
            <person name="Na H."/>
            <person name="Ledsgaard L."/>
            <person name="Lin J."/>
            <person name="Lipzen A."/>
            <person name="Kuo A."/>
            <person name="Riley R."/>
            <person name="Mondo S."/>
            <person name="Labutti K."/>
            <person name="Haridas S."/>
            <person name="Pangalinan J."/>
            <person name="Salamov A.A."/>
            <person name="Simmons B.A."/>
            <person name="Magnuson J.K."/>
            <person name="Chen J."/>
            <person name="Drula E."/>
            <person name="Henrissat B."/>
            <person name="Wiebenga A."/>
            <person name="Lubbers R.J."/>
            <person name="Gomes A.C."/>
            <person name="Macurrencykelacurrency M.R."/>
            <person name="Stajich J."/>
            <person name="Grigoriev I.V."/>
            <person name="Mortensen U.H."/>
            <person name="De Vries R.P."/>
            <person name="Baker S.E."/>
            <person name="Andersen M.R."/>
        </authorList>
    </citation>
    <scope>NUCLEOTIDE SEQUENCE [LARGE SCALE GENOMIC DNA]</scope>
    <source>
        <strain evidence="7 8">CBS 449.75</strain>
    </source>
</reference>
<keyword evidence="8" id="KW-1185">Reference proteome</keyword>
<dbReference type="GeneID" id="98144173"/>
<comment type="caution">
    <text evidence="7">The sequence shown here is derived from an EMBL/GenBank/DDBJ whole genome shotgun (WGS) entry which is preliminary data.</text>
</comment>
<dbReference type="Proteomes" id="UP001610432">
    <property type="component" value="Unassembled WGS sequence"/>
</dbReference>
<dbReference type="CDD" id="cd00067">
    <property type="entry name" value="GAL4"/>
    <property type="match status" value="1"/>
</dbReference>
<dbReference type="InterPro" id="IPR001138">
    <property type="entry name" value="Zn2Cys6_DnaBD"/>
</dbReference>
<dbReference type="PANTHER" id="PTHR38111:SF6">
    <property type="entry name" value="FINGER DOMAIN PROTEIN, PUTATIVE (AFU_ORTHOLOGUE AFUA_8G01940)-RELATED"/>
    <property type="match status" value="1"/>
</dbReference>
<keyword evidence="2" id="KW-0238">DNA-binding</keyword>
<dbReference type="Pfam" id="PF11951">
    <property type="entry name" value="Fungal_trans_2"/>
    <property type="match status" value="1"/>
</dbReference>
<feature type="compositionally biased region" description="Acidic residues" evidence="5">
    <location>
        <begin position="348"/>
        <end position="357"/>
    </location>
</feature>
<dbReference type="Pfam" id="PF00172">
    <property type="entry name" value="Zn_clus"/>
    <property type="match status" value="1"/>
</dbReference>
<dbReference type="SMART" id="SM00066">
    <property type="entry name" value="GAL4"/>
    <property type="match status" value="1"/>
</dbReference>
<dbReference type="InterPro" id="IPR036864">
    <property type="entry name" value="Zn2-C6_fun-type_DNA-bd_sf"/>
</dbReference>
<evidence type="ECO:0000256" key="3">
    <source>
        <dbReference type="ARBA" id="ARBA00023163"/>
    </source>
</evidence>
<dbReference type="Gene3D" id="4.10.240.10">
    <property type="entry name" value="Zn(2)-C6 fungal-type DNA-binding domain"/>
    <property type="match status" value="1"/>
</dbReference>
<evidence type="ECO:0000313" key="8">
    <source>
        <dbReference type="Proteomes" id="UP001610432"/>
    </source>
</evidence>
<evidence type="ECO:0000313" key="7">
    <source>
        <dbReference type="EMBL" id="KAL2867149.1"/>
    </source>
</evidence>
<sequence length="472" mass="53023">MVGVPRSNGCRTCLNRRVKCDEARPQCLRCINKGIKCLGYHRPLEFRIQTPEQTRDRVREAQNRPTRTVRGKQNNQALLPLSSTIDEVVAPNLAYEALSTQTRISFYDWLLYHFPRITSSFRFRVDVSWMEFLQQTPSTRSSALMWGLRALITFQMGTLQGNEKAIYCARHMYGRGIYHLRSLLRSPSALSEQSLAACVLLGGYEVLDGNCENSWISHTRGIRHVMRARGPLAHKSGMGRTLMLCFRPFLVAESFILGEPCFLGSSEWTSMTDDISSVETQRGKTELLTLIMDHAFNEVAKCAGYYSSIRSISSSDTDPDPSVLDRLQREISDTRAHLLRLRRKLDASQEDEGAEEEASFKPPIPSSHVRSMTQLTLEGLCSATALLDQLSTVLELEQNKRITRNQSSVMLRPKGTDVQDSLRGLAENFAAYAKKGPPPTVNCDPTTMSSTTRPIGDWLDKFSLVMGIADVS</sequence>
<evidence type="ECO:0000256" key="5">
    <source>
        <dbReference type="SAM" id="MobiDB-lite"/>
    </source>
</evidence>
<feature type="region of interest" description="Disordered" evidence="5">
    <location>
        <begin position="347"/>
        <end position="367"/>
    </location>
</feature>
<dbReference type="InterPro" id="IPR053178">
    <property type="entry name" value="Osmoadaptation_assoc"/>
</dbReference>
<evidence type="ECO:0000256" key="2">
    <source>
        <dbReference type="ARBA" id="ARBA00023125"/>
    </source>
</evidence>
<keyword evidence="1" id="KW-0805">Transcription regulation</keyword>
<feature type="domain" description="Zn(2)-C6 fungal-type" evidence="6">
    <location>
        <begin position="9"/>
        <end position="37"/>
    </location>
</feature>
<proteinExistence type="predicted"/>
<keyword evidence="3" id="KW-0804">Transcription</keyword>
<dbReference type="PANTHER" id="PTHR38111">
    <property type="entry name" value="ZN(2)-C6 FUNGAL-TYPE DOMAIN-CONTAINING PROTEIN-RELATED"/>
    <property type="match status" value="1"/>
</dbReference>
<keyword evidence="4" id="KW-0539">Nucleus</keyword>